<name>A0A8J4SSF9_9STRA</name>
<reference evidence="17" key="2">
    <citation type="submission" date="2020-02" db="EMBL/GenBank/DDBJ databases">
        <authorList>
            <person name="Studholme D.J."/>
        </authorList>
    </citation>
    <scope>NUCLEOTIDE SEQUENCE</scope>
    <source>
        <strain evidence="17">00238/432</strain>
    </source>
</reference>
<feature type="domain" description="Thiamine phosphate synthase/TenI" evidence="15">
    <location>
        <begin position="559"/>
        <end position="743"/>
    </location>
</feature>
<evidence type="ECO:0000256" key="4">
    <source>
        <dbReference type="ARBA" id="ARBA00005165"/>
    </source>
</evidence>
<evidence type="ECO:0008006" key="19">
    <source>
        <dbReference type="Google" id="ProtNLM"/>
    </source>
</evidence>
<comment type="pathway">
    <text evidence="3">Cofactor biosynthesis; thiamine diphosphate biosynthesis; 4-methyl-5-(2-phosphoethyl)-thiazole from 5-(2-hydroxyethyl)-4-methylthiazole: step 1/1.</text>
</comment>
<dbReference type="EMBL" id="AOFI03000016">
    <property type="protein sequence ID" value="KAF4324615.1"/>
    <property type="molecule type" value="Genomic_DNA"/>
</dbReference>
<dbReference type="GO" id="GO:0005829">
    <property type="term" value="C:cytosol"/>
    <property type="evidence" value="ECO:0007669"/>
    <property type="project" value="TreeGrafter"/>
</dbReference>
<comment type="caution">
    <text evidence="17">The sequence shown here is derived from an EMBL/GenBank/DDBJ whole genome shotgun (WGS) entry which is preliminary data.</text>
</comment>
<dbReference type="Gene3D" id="3.40.1190.20">
    <property type="match status" value="2"/>
</dbReference>
<dbReference type="Gene3D" id="3.40.190.10">
    <property type="entry name" value="Periplasmic binding protein-like II"/>
    <property type="match status" value="2"/>
</dbReference>
<dbReference type="GO" id="GO:0004417">
    <property type="term" value="F:hydroxyethylthiazole kinase activity"/>
    <property type="evidence" value="ECO:0007669"/>
    <property type="project" value="UniProtKB-EC"/>
</dbReference>
<comment type="catalytic activity">
    <reaction evidence="1">
        <text>5-(2-hydroxyethyl)-4-methylthiazole + ATP = 4-methyl-5-(2-phosphooxyethyl)-thiazole + ADP + H(+)</text>
        <dbReference type="Rhea" id="RHEA:24212"/>
        <dbReference type="ChEBI" id="CHEBI:15378"/>
        <dbReference type="ChEBI" id="CHEBI:17957"/>
        <dbReference type="ChEBI" id="CHEBI:30616"/>
        <dbReference type="ChEBI" id="CHEBI:58296"/>
        <dbReference type="ChEBI" id="CHEBI:456216"/>
        <dbReference type="EC" id="2.7.1.50"/>
    </reaction>
</comment>
<dbReference type="InterPro" id="IPR000417">
    <property type="entry name" value="Hyethyz_kinase"/>
</dbReference>
<comment type="cofactor">
    <cofactor evidence="2">
        <name>Mg(2+)</name>
        <dbReference type="ChEBI" id="CHEBI:18420"/>
    </cofactor>
</comment>
<dbReference type="InterPro" id="IPR022998">
    <property type="entry name" value="ThiamineP_synth_TenI"/>
</dbReference>
<evidence type="ECO:0000256" key="11">
    <source>
        <dbReference type="ARBA" id="ARBA00022977"/>
    </source>
</evidence>
<keyword evidence="5" id="KW-0808">Transferase</keyword>
<comment type="catalytic activity">
    <reaction evidence="12">
        <text>4-methyl-5-(2-phosphooxyethyl)-thiazole + 4-amino-2-methyl-5-(diphosphooxymethyl)pyrimidine + H(+) = thiamine phosphate + diphosphate</text>
        <dbReference type="Rhea" id="RHEA:22328"/>
        <dbReference type="ChEBI" id="CHEBI:15378"/>
        <dbReference type="ChEBI" id="CHEBI:33019"/>
        <dbReference type="ChEBI" id="CHEBI:37575"/>
        <dbReference type="ChEBI" id="CHEBI:57841"/>
        <dbReference type="ChEBI" id="CHEBI:58296"/>
        <dbReference type="EC" id="2.5.1.3"/>
    </reaction>
</comment>
<sequence length="765" mass="81653">MLDWYPNAVHSFIYVAQEKGYFTDQGLDVDVQMPADTNDSLKLVAAGKIDLALSYQPQILLARGENIPVRSIAAIVRHPLVHLLTEADGKVKSPKDLEGLTVGYSSIPLYEAMVRTMISQDGGNPDKMNLVDVGFDLIPSLASGQADAIMGGFINHEQLILEKEGHAIHSFNPVDYGVPDYYELVLTASEVGIETKKDQLTRFIKAIQEGQKYVTEHPEDALNILLAHENETSPLDPEIETKSLDILLPLMNEEAGATAYRTETVQMLVRELRLTVLRGNVAEVANVIGESWSIKGVDAGQGEGDRVGIAERAAQKLGCVVVITGREDVITDGQTTFLTTIAKPGDDLLNSVVEALAFYGIAAEIAVERTADQGPGSFQIELLNQLALVTPDIIAKRVQVRQIDGGVQGVFPISYEGIARQLDSTGDDFQPSSVKTGMLYSAEIIRLVAEKWQQYAWSNLVIDPVMVAKGGAPLLQQEAVQALITELMPHALITTPNIPEAELLTGMSIMNLSQREEAAKRIVQMGSTYALVKGGHDEGSGMIVDVLYDGQSFHYLENVYLVMGSVNTTRDPVEVLRQAIAGGITLFQFREKGTGALVGEARITLAMRLREVCSQHGIPFIVNDDVELAVAVEADGMHVGQDDADAELVRARIGKGRMLGVSAHSALEARRAVQAGADYLGVGPMYPTRSKADAHAVLGPAGVAELRAAGIAVPVVGIGGITPDTTAAVMAAGADGVAVISAIAGAADVRAAAAQFAAAVRGMQA</sequence>
<gene>
    <name evidence="17" type="ORF">G195_002072</name>
</gene>
<keyword evidence="10" id="KW-0460">Magnesium</keyword>
<dbReference type="FunFam" id="3.20.20.70:FF:000096">
    <property type="entry name" value="Thiamine-phosphate synthase"/>
    <property type="match status" value="1"/>
</dbReference>
<dbReference type="Pfam" id="PF02581">
    <property type="entry name" value="TMP-TENI"/>
    <property type="match status" value="1"/>
</dbReference>
<dbReference type="SUPFAM" id="SSF53850">
    <property type="entry name" value="Periplasmic binding protein-like II"/>
    <property type="match status" value="1"/>
</dbReference>
<dbReference type="NCBIfam" id="TIGR00693">
    <property type="entry name" value="thiE"/>
    <property type="match status" value="1"/>
</dbReference>
<evidence type="ECO:0000313" key="17">
    <source>
        <dbReference type="EMBL" id="KAF4324615.1"/>
    </source>
</evidence>
<evidence type="ECO:0000256" key="12">
    <source>
        <dbReference type="ARBA" id="ARBA00047334"/>
    </source>
</evidence>
<feature type="domain" description="SsuA/THI5-like" evidence="16">
    <location>
        <begin position="7"/>
        <end position="221"/>
    </location>
</feature>
<dbReference type="SUPFAM" id="SSF51391">
    <property type="entry name" value="Thiamin phosphate synthase"/>
    <property type="match status" value="1"/>
</dbReference>
<dbReference type="GO" id="GO:0009228">
    <property type="term" value="P:thiamine biosynthetic process"/>
    <property type="evidence" value="ECO:0007669"/>
    <property type="project" value="UniProtKB-KW"/>
</dbReference>
<dbReference type="Proteomes" id="UP000702964">
    <property type="component" value="Unassembled WGS sequence"/>
</dbReference>
<evidence type="ECO:0000256" key="7">
    <source>
        <dbReference type="ARBA" id="ARBA00022741"/>
    </source>
</evidence>
<dbReference type="HAMAP" id="MF_00097">
    <property type="entry name" value="TMP_synthase"/>
    <property type="match status" value="1"/>
</dbReference>
<dbReference type="InterPro" id="IPR029056">
    <property type="entry name" value="Ribokinase-like"/>
</dbReference>
<dbReference type="PANTHER" id="PTHR20858">
    <property type="entry name" value="PHOSPHOMETHYLPYRIMIDINE KINASE"/>
    <property type="match status" value="1"/>
</dbReference>
<dbReference type="GO" id="GO:0008972">
    <property type="term" value="F:phosphomethylpyrimidine kinase activity"/>
    <property type="evidence" value="ECO:0007669"/>
    <property type="project" value="InterPro"/>
</dbReference>
<evidence type="ECO:0000259" key="15">
    <source>
        <dbReference type="Pfam" id="PF02581"/>
    </source>
</evidence>
<dbReference type="AlphaFoldDB" id="A0A8J4SSF9"/>
<dbReference type="InterPro" id="IPR015168">
    <property type="entry name" value="SsuA/THI5"/>
</dbReference>
<keyword evidence="6" id="KW-0479">Metal-binding</keyword>
<evidence type="ECO:0000256" key="5">
    <source>
        <dbReference type="ARBA" id="ARBA00022679"/>
    </source>
</evidence>
<keyword evidence="11" id="KW-0784">Thiamine biosynthesis</keyword>
<evidence type="ECO:0000256" key="13">
    <source>
        <dbReference type="ARBA" id="ARBA00047851"/>
    </source>
</evidence>
<dbReference type="InterPro" id="IPR004399">
    <property type="entry name" value="HMP/HMP-P_kinase_dom"/>
</dbReference>
<dbReference type="Pfam" id="PF09084">
    <property type="entry name" value="NMT1"/>
    <property type="match status" value="1"/>
</dbReference>
<dbReference type="GO" id="GO:0004789">
    <property type="term" value="F:thiamine-phosphate diphosphorylase activity"/>
    <property type="evidence" value="ECO:0007669"/>
    <property type="project" value="UniProtKB-EC"/>
</dbReference>
<proteinExistence type="inferred from homology"/>
<dbReference type="GO" id="GO:0008902">
    <property type="term" value="F:hydroxymethylpyrimidine kinase activity"/>
    <property type="evidence" value="ECO:0007669"/>
    <property type="project" value="TreeGrafter"/>
</dbReference>
<dbReference type="PANTHER" id="PTHR20858:SF17">
    <property type="entry name" value="HYDROXYMETHYLPYRIMIDINE_PHOSPHOMETHYLPYRIMIDINE KINASE THI20-RELATED"/>
    <property type="match status" value="1"/>
</dbReference>
<keyword evidence="9" id="KW-0067">ATP-binding</keyword>
<evidence type="ECO:0000313" key="18">
    <source>
        <dbReference type="Proteomes" id="UP000702964"/>
    </source>
</evidence>
<evidence type="ECO:0000256" key="10">
    <source>
        <dbReference type="ARBA" id="ARBA00022842"/>
    </source>
</evidence>
<keyword evidence="7" id="KW-0547">Nucleotide-binding</keyword>
<evidence type="ECO:0000256" key="6">
    <source>
        <dbReference type="ARBA" id="ARBA00022723"/>
    </source>
</evidence>
<protein>
    <recommendedName>
        <fullName evidence="19">Thiamine phosphate synthase</fullName>
    </recommendedName>
</protein>
<dbReference type="GO" id="GO:0009229">
    <property type="term" value="P:thiamine diphosphate biosynthetic process"/>
    <property type="evidence" value="ECO:0007669"/>
    <property type="project" value="UniProtKB-UniPathway"/>
</dbReference>
<comment type="catalytic activity">
    <reaction evidence="13">
        <text>2-(2-carboxy-4-methylthiazol-5-yl)ethyl phosphate + 4-amino-2-methyl-5-(diphosphooxymethyl)pyrimidine + 2 H(+) = thiamine phosphate + CO2 + diphosphate</text>
        <dbReference type="Rhea" id="RHEA:47848"/>
        <dbReference type="ChEBI" id="CHEBI:15378"/>
        <dbReference type="ChEBI" id="CHEBI:16526"/>
        <dbReference type="ChEBI" id="CHEBI:33019"/>
        <dbReference type="ChEBI" id="CHEBI:37575"/>
        <dbReference type="ChEBI" id="CHEBI:57841"/>
        <dbReference type="ChEBI" id="CHEBI:62890"/>
        <dbReference type="EC" id="2.5.1.3"/>
    </reaction>
</comment>
<dbReference type="InterPro" id="IPR036206">
    <property type="entry name" value="ThiamineP_synth_sf"/>
</dbReference>
<dbReference type="InterPro" id="IPR013785">
    <property type="entry name" value="Aldolase_TIM"/>
</dbReference>
<dbReference type="UniPathway" id="UPA00060">
    <property type="reaction ID" value="UER00139"/>
</dbReference>
<comment type="catalytic activity">
    <reaction evidence="14">
        <text>2-[(2R,5Z)-2-carboxy-4-methylthiazol-5(2H)-ylidene]ethyl phosphate + 4-amino-2-methyl-5-(diphosphooxymethyl)pyrimidine + 2 H(+) = thiamine phosphate + CO2 + diphosphate</text>
        <dbReference type="Rhea" id="RHEA:47844"/>
        <dbReference type="ChEBI" id="CHEBI:15378"/>
        <dbReference type="ChEBI" id="CHEBI:16526"/>
        <dbReference type="ChEBI" id="CHEBI:33019"/>
        <dbReference type="ChEBI" id="CHEBI:37575"/>
        <dbReference type="ChEBI" id="CHEBI:57841"/>
        <dbReference type="ChEBI" id="CHEBI:62899"/>
        <dbReference type="EC" id="2.5.1.3"/>
    </reaction>
</comment>
<dbReference type="GO" id="GO:0005524">
    <property type="term" value="F:ATP binding"/>
    <property type="evidence" value="ECO:0007669"/>
    <property type="project" value="UniProtKB-KW"/>
</dbReference>
<keyword evidence="8" id="KW-0418">Kinase</keyword>
<organism evidence="17 18">
    <name type="scientific">Phytophthora kernoviae 00238/432</name>
    <dbReference type="NCBI Taxonomy" id="1284355"/>
    <lineage>
        <taxon>Eukaryota</taxon>
        <taxon>Sar</taxon>
        <taxon>Stramenopiles</taxon>
        <taxon>Oomycota</taxon>
        <taxon>Peronosporomycetes</taxon>
        <taxon>Peronosporales</taxon>
        <taxon>Peronosporaceae</taxon>
        <taxon>Phytophthora</taxon>
    </lineage>
</organism>
<dbReference type="SUPFAM" id="SSF53613">
    <property type="entry name" value="Ribokinase-like"/>
    <property type="match status" value="2"/>
</dbReference>
<dbReference type="InterPro" id="IPR034291">
    <property type="entry name" value="TMP_synthase"/>
</dbReference>
<dbReference type="GO" id="GO:0000287">
    <property type="term" value="F:magnesium ion binding"/>
    <property type="evidence" value="ECO:0007669"/>
    <property type="project" value="InterPro"/>
</dbReference>
<evidence type="ECO:0000256" key="3">
    <source>
        <dbReference type="ARBA" id="ARBA00004868"/>
    </source>
</evidence>
<evidence type="ECO:0000256" key="9">
    <source>
        <dbReference type="ARBA" id="ARBA00022840"/>
    </source>
</evidence>
<evidence type="ECO:0000259" key="16">
    <source>
        <dbReference type="Pfam" id="PF09084"/>
    </source>
</evidence>
<dbReference type="CDD" id="cd01169">
    <property type="entry name" value="HMPP_kinase"/>
    <property type="match status" value="1"/>
</dbReference>
<reference evidence="17" key="1">
    <citation type="journal article" date="2015" name="Genom Data">
        <title>Draft genome sequences of Phytophthora kernoviae and Phytophthora ramorum lineage EU2 from Scotland.</title>
        <authorList>
            <person name="Sambles C."/>
            <person name="Schlenzig A."/>
            <person name="O'Neill P."/>
            <person name="Grant M."/>
            <person name="Studholme D.J."/>
        </authorList>
    </citation>
    <scope>NUCLEOTIDE SEQUENCE</scope>
    <source>
        <strain evidence="17">00238/432</strain>
    </source>
</reference>
<evidence type="ECO:0000256" key="14">
    <source>
        <dbReference type="ARBA" id="ARBA00047883"/>
    </source>
</evidence>
<dbReference type="Pfam" id="PF02110">
    <property type="entry name" value="HK"/>
    <property type="match status" value="1"/>
</dbReference>
<dbReference type="CDD" id="cd00564">
    <property type="entry name" value="TMP_TenI"/>
    <property type="match status" value="1"/>
</dbReference>
<accession>A0A8J4SSF9</accession>
<evidence type="ECO:0000256" key="1">
    <source>
        <dbReference type="ARBA" id="ARBA00001771"/>
    </source>
</evidence>
<evidence type="ECO:0000256" key="8">
    <source>
        <dbReference type="ARBA" id="ARBA00022777"/>
    </source>
</evidence>
<comment type="pathway">
    <text evidence="4">Cofactor biosynthesis; thiamine diphosphate biosynthesis; thiamine phosphate from 4-amino-2-methyl-5-diphosphomethylpyrimidine and 4-methyl-5-(2-phosphoethyl)-thiazole: step 1/1.</text>
</comment>
<evidence type="ECO:0000256" key="2">
    <source>
        <dbReference type="ARBA" id="ARBA00001946"/>
    </source>
</evidence>
<dbReference type="Gene3D" id="3.20.20.70">
    <property type="entry name" value="Aldolase class I"/>
    <property type="match status" value="1"/>
</dbReference>